<dbReference type="InterPro" id="IPR029044">
    <property type="entry name" value="Nucleotide-diphossugar_trans"/>
</dbReference>
<name>A0ABP0PC36_9DINO</name>
<dbReference type="Gene3D" id="3.90.550.10">
    <property type="entry name" value="Spore Coat Polysaccharide Biosynthesis Protein SpsA, Chain A"/>
    <property type="match status" value="1"/>
</dbReference>
<proteinExistence type="predicted"/>
<dbReference type="Proteomes" id="UP001642484">
    <property type="component" value="Unassembled WGS sequence"/>
</dbReference>
<evidence type="ECO:0008006" key="3">
    <source>
        <dbReference type="Google" id="ProtNLM"/>
    </source>
</evidence>
<organism evidence="1 2">
    <name type="scientific">Durusdinium trenchii</name>
    <dbReference type="NCBI Taxonomy" id="1381693"/>
    <lineage>
        <taxon>Eukaryota</taxon>
        <taxon>Sar</taxon>
        <taxon>Alveolata</taxon>
        <taxon>Dinophyceae</taxon>
        <taxon>Suessiales</taxon>
        <taxon>Symbiodiniaceae</taxon>
        <taxon>Durusdinium</taxon>
    </lineage>
</organism>
<comment type="caution">
    <text evidence="1">The sequence shown here is derived from an EMBL/GenBank/DDBJ whole genome shotgun (WGS) entry which is preliminary data.</text>
</comment>
<gene>
    <name evidence="1" type="ORF">CCMP2556_LOCUS36008</name>
</gene>
<evidence type="ECO:0000313" key="1">
    <source>
        <dbReference type="EMBL" id="CAK9073163.1"/>
    </source>
</evidence>
<reference evidence="1 2" key="1">
    <citation type="submission" date="2024-02" db="EMBL/GenBank/DDBJ databases">
        <authorList>
            <person name="Chen Y."/>
            <person name="Shah S."/>
            <person name="Dougan E. K."/>
            <person name="Thang M."/>
            <person name="Chan C."/>
        </authorList>
    </citation>
    <scope>NUCLEOTIDE SEQUENCE [LARGE SCALE GENOMIC DNA]</scope>
</reference>
<dbReference type="EMBL" id="CAXAMN010022851">
    <property type="protein sequence ID" value="CAK9073163.1"/>
    <property type="molecule type" value="Genomic_DNA"/>
</dbReference>
<sequence length="912" mass="100662">MAPKTSPSATKEFCKRFVCSASVTACGLMLLRTFRMTSPAGVSIDTSRILQDLRVSEEEFQPIKPLASVAAPPAAPVTAPLAAPAPLAAAAPPVAAPVPAPKAAEVPGASYNGHFLHRLSAKKPGCKGCCNLGDKVVDCLDVEKCAEKGPENGKYALVLSHWGLPSEGMLQSIVSMKAAALAMNAEILVMMLQHDADRISPKVKALLKKWEVAVHVVPWDVPPGSMFNPRHDWCGHQDLIRLHTVGLEGYDAVAYYDADCEFQGDILPVLRCAATGKFLSTNGGVGEALNIGFIALRPSAKLLEAALIFARTNNFTVKDGWGHTGWKPCGGYYVGGECGQGFFYSLYYSNSKAAQKALETAGADKNIFEAAQIDRCLWNYQTSYQCRQDFDCERVRVHHKPTKERGTDRNECEKLKYRQRRKELAKKKRDARAPPSAAELQAAKEGTLLRHFAGMCVRSNDVDGLLLLQECNSEPQLNIRLVHHLGNDEEDAESLGEVFVRLGHSCAHPQGDEDEETAPAEPRLQLAPCDSKDHNFIFRRLKADQEGFILEHKASRRCVHPFEGQDRPREGTELLLHSDCSTGRKALTFRSELTKVIQAEPKAPPLVPSLPLTVPEEEPCEPMAEHPQSSRPGKPCLPPAKVWPYKVKTSWRIDLGQRILKAVTPQITEEMCEGFHLFGDVTWCQKAFTAPPTALVGLSYGIEERDIWSELMSQKGLHTKLYDCFIPPDKSTPISGKAPNGTKKCKGVENKPCYSATYESYRICLGAEAKVEEGRRFETLLPHLTPYPPLSVHLKIDTEGSEWTVLEQLMESPEKSKIRTLDMEVHFGWDNQGNLAHTRKMSKKDLLAAHVAIIERLAEDFACTGSTLEVYREGWNPKDCPKSGCPEPPVYLPGGFSVEMFAVSFVNKAMLK</sequence>
<keyword evidence="2" id="KW-1185">Reference proteome</keyword>
<evidence type="ECO:0000313" key="2">
    <source>
        <dbReference type="Proteomes" id="UP001642484"/>
    </source>
</evidence>
<accession>A0ABP0PC36</accession>
<protein>
    <recommendedName>
        <fullName evidence="3">Methyltransferase domain-containing protein</fullName>
    </recommendedName>
</protein>
<dbReference type="Gene3D" id="2.80.10.50">
    <property type="match status" value="1"/>
</dbReference>